<feature type="region of interest" description="Disordered" evidence="3">
    <location>
        <begin position="72"/>
        <end position="160"/>
    </location>
</feature>
<evidence type="ECO:0000256" key="2">
    <source>
        <dbReference type="ARBA" id="ARBA00022737"/>
    </source>
</evidence>
<evidence type="ECO:0000259" key="6">
    <source>
        <dbReference type="PROSITE" id="PS50011"/>
    </source>
</evidence>
<feature type="signal peptide" evidence="5">
    <location>
        <begin position="1"/>
        <end position="20"/>
    </location>
</feature>
<dbReference type="Gene3D" id="3.80.10.10">
    <property type="entry name" value="Ribonuclease Inhibitor"/>
    <property type="match status" value="1"/>
</dbReference>
<feature type="compositionally biased region" description="Basic residues" evidence="3">
    <location>
        <begin position="80"/>
        <end position="104"/>
    </location>
</feature>
<evidence type="ECO:0000256" key="4">
    <source>
        <dbReference type="SAM" id="Phobius"/>
    </source>
</evidence>
<evidence type="ECO:0000256" key="1">
    <source>
        <dbReference type="ARBA" id="ARBA00022614"/>
    </source>
</evidence>
<dbReference type="InterPro" id="IPR051681">
    <property type="entry name" value="Ser/Thr_Kinases-Pseudokinases"/>
</dbReference>
<dbReference type="AlphaFoldDB" id="A0A6G0X1F6"/>
<evidence type="ECO:0000256" key="3">
    <source>
        <dbReference type="SAM" id="MobiDB-lite"/>
    </source>
</evidence>
<dbReference type="SUPFAM" id="SSF56112">
    <property type="entry name" value="Protein kinase-like (PK-like)"/>
    <property type="match status" value="1"/>
</dbReference>
<dbReference type="GO" id="GO:0004674">
    <property type="term" value="F:protein serine/threonine kinase activity"/>
    <property type="evidence" value="ECO:0007669"/>
    <property type="project" value="TreeGrafter"/>
</dbReference>
<feature type="compositionally biased region" description="Basic residues" evidence="3">
    <location>
        <begin position="114"/>
        <end position="127"/>
    </location>
</feature>
<dbReference type="InterPro" id="IPR001245">
    <property type="entry name" value="Ser-Thr/Tyr_kinase_cat_dom"/>
</dbReference>
<accession>A0A6G0X1F6</accession>
<feature type="domain" description="Protein kinase" evidence="6">
    <location>
        <begin position="587"/>
        <end position="873"/>
    </location>
</feature>
<dbReference type="InterPro" id="IPR011009">
    <property type="entry name" value="Kinase-like_dom_sf"/>
</dbReference>
<dbReference type="EMBL" id="VJMJ01000119">
    <property type="protein sequence ID" value="KAF0733718.1"/>
    <property type="molecule type" value="Genomic_DNA"/>
</dbReference>
<dbReference type="GO" id="GO:0005524">
    <property type="term" value="F:ATP binding"/>
    <property type="evidence" value="ECO:0007669"/>
    <property type="project" value="InterPro"/>
</dbReference>
<name>A0A6G0X1F6_9STRA</name>
<organism evidence="7 8">
    <name type="scientific">Aphanomyces euteiches</name>
    <dbReference type="NCBI Taxonomy" id="100861"/>
    <lineage>
        <taxon>Eukaryota</taxon>
        <taxon>Sar</taxon>
        <taxon>Stramenopiles</taxon>
        <taxon>Oomycota</taxon>
        <taxon>Saprolegniomycetes</taxon>
        <taxon>Saprolegniales</taxon>
        <taxon>Verrucalvaceae</taxon>
        <taxon>Aphanomyces</taxon>
    </lineage>
</organism>
<dbReference type="PROSITE" id="PS50011">
    <property type="entry name" value="PROTEIN_KINASE_DOM"/>
    <property type="match status" value="1"/>
</dbReference>
<protein>
    <recommendedName>
        <fullName evidence="6">Protein kinase domain-containing protein</fullName>
    </recommendedName>
</protein>
<gene>
    <name evidence="7" type="ORF">Ae201684_009290</name>
</gene>
<dbReference type="PANTHER" id="PTHR44329:SF214">
    <property type="entry name" value="PROTEIN KINASE DOMAIN-CONTAINING PROTEIN"/>
    <property type="match status" value="1"/>
</dbReference>
<dbReference type="VEuPathDB" id="FungiDB:AeMF1_013451"/>
<evidence type="ECO:0000313" key="8">
    <source>
        <dbReference type="Proteomes" id="UP000481153"/>
    </source>
</evidence>
<dbReference type="InterPro" id="IPR032675">
    <property type="entry name" value="LRR_dom_sf"/>
</dbReference>
<dbReference type="Pfam" id="PF07714">
    <property type="entry name" value="PK_Tyr_Ser-Thr"/>
    <property type="match status" value="1"/>
</dbReference>
<dbReference type="Proteomes" id="UP000481153">
    <property type="component" value="Unassembled WGS sequence"/>
</dbReference>
<dbReference type="InterPro" id="IPR001611">
    <property type="entry name" value="Leu-rich_rpt"/>
</dbReference>
<dbReference type="PROSITE" id="PS51450">
    <property type="entry name" value="LRR"/>
    <property type="match status" value="2"/>
</dbReference>
<feature type="compositionally biased region" description="Low complexity" evidence="3">
    <location>
        <begin position="586"/>
        <end position="603"/>
    </location>
</feature>
<keyword evidence="2" id="KW-0677">Repeat</keyword>
<feature type="transmembrane region" description="Helical" evidence="4">
    <location>
        <begin position="516"/>
        <end position="537"/>
    </location>
</feature>
<feature type="region of interest" description="Disordered" evidence="3">
    <location>
        <begin position="586"/>
        <end position="608"/>
    </location>
</feature>
<keyword evidence="5" id="KW-0732">Signal</keyword>
<keyword evidence="4" id="KW-0812">Transmembrane</keyword>
<feature type="chain" id="PRO_5026321536" description="Protein kinase domain-containing protein" evidence="5">
    <location>
        <begin position="21"/>
        <end position="879"/>
    </location>
</feature>
<comment type="caution">
    <text evidence="7">The sequence shown here is derived from an EMBL/GenBank/DDBJ whole genome shotgun (WGS) entry which is preliminary data.</text>
</comment>
<keyword evidence="8" id="KW-1185">Reference proteome</keyword>
<dbReference type="PANTHER" id="PTHR44329">
    <property type="entry name" value="SERINE/THREONINE-PROTEIN KINASE TNNI3K-RELATED"/>
    <property type="match status" value="1"/>
</dbReference>
<keyword evidence="4" id="KW-1133">Transmembrane helix</keyword>
<evidence type="ECO:0000256" key="5">
    <source>
        <dbReference type="SAM" id="SignalP"/>
    </source>
</evidence>
<keyword evidence="1" id="KW-0433">Leucine-rich repeat</keyword>
<keyword evidence="4" id="KW-0472">Membrane</keyword>
<proteinExistence type="predicted"/>
<dbReference type="InterPro" id="IPR000719">
    <property type="entry name" value="Prot_kinase_dom"/>
</dbReference>
<dbReference type="SMART" id="SM00365">
    <property type="entry name" value="LRR_SD22"/>
    <property type="match status" value="4"/>
</dbReference>
<dbReference type="Gene3D" id="1.10.510.10">
    <property type="entry name" value="Transferase(Phosphotransferase) domain 1"/>
    <property type="match status" value="1"/>
</dbReference>
<sequence length="879" mass="95073">MATVVWRSVLLWTAVFAVSARRPANEKTAADITVPVTTPASLRSFQADAWKNYQVYGFAPNASKMAAALATQGQNAKTTSKAKKGKKKAKKTTKNGARPLKKKTATIQALKVKNAPKKSSKLKKKASNKSNAKPKQAKKATVSKKKSKAKKAQKGKTLKKDESGTATASFKCGMTATLTTCAIGNASELCILSDADGQCTPQFIYPVNKTGDKQLVTVQDLKEVLTISALPENFDAINFDDLDRGVVAQGLTVPTKTTVFKITKSRLQGYPDPKFNGLKLPPSIERLDFSDNEMTTFNCTEWSLSPNNLIEMALNNNNLNNLDNVVIPSKLQKLFLANNIINSFNGTSFPPTLSYLDMRMNKVGAFAKLPFGDSSVLDTLILGENNFTTLVASDVATLPKSLRTLDLQHNKIVTIDAGTVWPENLESLDLSQNMIESIATLQLPKNLKKLFLNDNPVKNFTMSAAQFALLSNIDSVTMPPLTGACPRGYRSQSTSQSTNVVTVCVTYNGDGISSKLPLILGIVGGGVCIAAFAIYAYRRHHDREQCKLADEYAMLALEGNRQIGSGYRSNPAALARGIILGRRTTGSSAASSSGSGENESAASGKDRSTLSDYPVVLSEHPELVSVAIPCGAISDLSPFVGDTSVGVYNDHRVLLKPLFTDREVETIEMYATLEHPKVVHFVGVTWDLSGTLSIVSEFLPRGSLHAFLDGRRSSVPTFDVRLSLAVDVAEALTYFHFLRRPFVHLNLTYDTVLVAETEEGDVFAKVQLPVEVGAVSADKIWVAPEILRGDEPTPAADVYSLGVLLSALDGAGLTPLLEDTGDATCTGDHRYSLMFGDERLGELGSRCLAQNQAFRPSAMDVVYGLRNLVHEVRAIVLDD</sequence>
<dbReference type="SUPFAM" id="SSF52058">
    <property type="entry name" value="L domain-like"/>
    <property type="match status" value="1"/>
</dbReference>
<evidence type="ECO:0000313" key="7">
    <source>
        <dbReference type="EMBL" id="KAF0733718.1"/>
    </source>
</evidence>
<reference evidence="7 8" key="1">
    <citation type="submission" date="2019-07" db="EMBL/GenBank/DDBJ databases">
        <title>Genomics analysis of Aphanomyces spp. identifies a new class of oomycete effector associated with host adaptation.</title>
        <authorList>
            <person name="Gaulin E."/>
        </authorList>
    </citation>
    <scope>NUCLEOTIDE SEQUENCE [LARGE SCALE GENOMIC DNA]</scope>
    <source>
        <strain evidence="7 8">ATCC 201684</strain>
    </source>
</reference>
<feature type="compositionally biased region" description="Basic residues" evidence="3">
    <location>
        <begin position="135"/>
        <end position="157"/>
    </location>
</feature>
<dbReference type="Pfam" id="PF13855">
    <property type="entry name" value="LRR_8"/>
    <property type="match status" value="1"/>
</dbReference>